<dbReference type="EMBL" id="BMYD01000005">
    <property type="protein sequence ID" value="GHA87602.1"/>
    <property type="molecule type" value="Genomic_DNA"/>
</dbReference>
<evidence type="ECO:0008006" key="3">
    <source>
        <dbReference type="Google" id="ProtNLM"/>
    </source>
</evidence>
<dbReference type="Pfam" id="PF05139">
    <property type="entry name" value="Erythro_esteras"/>
    <property type="match status" value="1"/>
</dbReference>
<proteinExistence type="predicted"/>
<dbReference type="Gene3D" id="1.20.1440.30">
    <property type="entry name" value="Biosynthetic Protein domain"/>
    <property type="match status" value="1"/>
</dbReference>
<evidence type="ECO:0000313" key="2">
    <source>
        <dbReference type="Proteomes" id="UP000646426"/>
    </source>
</evidence>
<dbReference type="PANTHER" id="PTHR31299">
    <property type="entry name" value="ESTERASE, PUTATIVE (AFU_ORTHOLOGUE AFUA_1G05850)-RELATED"/>
    <property type="match status" value="1"/>
</dbReference>
<protein>
    <recommendedName>
        <fullName evidence="3">Erythromycin esterase family protein</fullName>
    </recommendedName>
</protein>
<comment type="caution">
    <text evidence="1">The sequence shown here is derived from an EMBL/GenBank/DDBJ whole genome shotgun (WGS) entry which is preliminary data.</text>
</comment>
<reference evidence="1" key="2">
    <citation type="submission" date="2020-09" db="EMBL/GenBank/DDBJ databases">
        <authorList>
            <person name="Sun Q."/>
            <person name="Kim S."/>
        </authorList>
    </citation>
    <scope>NUCLEOTIDE SEQUENCE</scope>
    <source>
        <strain evidence="1">KCTC 23077</strain>
    </source>
</reference>
<gene>
    <name evidence="1" type="ORF">GCM10007067_26990</name>
</gene>
<dbReference type="PIRSF" id="PIRSF036794">
    <property type="entry name" value="UCP_erythr_ester"/>
    <property type="match status" value="1"/>
</dbReference>
<dbReference type="Proteomes" id="UP000646426">
    <property type="component" value="Unassembled WGS sequence"/>
</dbReference>
<dbReference type="PANTHER" id="PTHR31299:SF0">
    <property type="entry name" value="ESTERASE, PUTATIVE (AFU_ORTHOLOGUE AFUA_1G05850)-RELATED"/>
    <property type="match status" value="1"/>
</dbReference>
<accession>A0A918WBE8</accession>
<dbReference type="AlphaFoldDB" id="A0A918WBE8"/>
<reference evidence="1" key="1">
    <citation type="journal article" date="2014" name="Int. J. Syst. Evol. Microbiol.">
        <title>Complete genome sequence of Corynebacterium casei LMG S-19264T (=DSM 44701T), isolated from a smear-ripened cheese.</title>
        <authorList>
            <consortium name="US DOE Joint Genome Institute (JGI-PGF)"/>
            <person name="Walter F."/>
            <person name="Albersmeier A."/>
            <person name="Kalinowski J."/>
            <person name="Ruckert C."/>
        </authorList>
    </citation>
    <scope>NUCLEOTIDE SEQUENCE</scope>
    <source>
        <strain evidence="1">KCTC 23077</strain>
    </source>
</reference>
<evidence type="ECO:0000313" key="1">
    <source>
        <dbReference type="EMBL" id="GHA87602.1"/>
    </source>
</evidence>
<dbReference type="InterPro" id="IPR007815">
    <property type="entry name" value="Emycin_Estase"/>
</dbReference>
<dbReference type="Gene3D" id="3.30.1870.10">
    <property type="entry name" value="EreA-like, domain 2"/>
    <property type="match status" value="1"/>
</dbReference>
<dbReference type="InterPro" id="IPR014622">
    <property type="entry name" value="UCP036794_erythomycin"/>
</dbReference>
<dbReference type="GO" id="GO:0046677">
    <property type="term" value="P:response to antibiotic"/>
    <property type="evidence" value="ECO:0007669"/>
    <property type="project" value="InterPro"/>
</dbReference>
<organism evidence="1 2">
    <name type="scientific">Cognatilysobacter bugurensis</name>
    <dbReference type="NCBI Taxonomy" id="543356"/>
    <lineage>
        <taxon>Bacteria</taxon>
        <taxon>Pseudomonadati</taxon>
        <taxon>Pseudomonadota</taxon>
        <taxon>Gammaproteobacteria</taxon>
        <taxon>Lysobacterales</taxon>
        <taxon>Lysobacteraceae</taxon>
        <taxon>Cognatilysobacter</taxon>
    </lineage>
</organism>
<sequence>MTRRDASTEVELVEAVRTVAHPLTGTPHDHDALLERIGDARVVLIGEASHGTHEFYAMRAEITRRLIEEKGFTAVAVEADWPDAYRVNRYVRDDEHDADANAALGGFERFPTWMWRNTEVLAFVDWLRAHNRGCAGNAGVGFYGLDLYSLHSSVAAVLDYLQDTDPDAARRARDRYSCFEHFGEDPQAYGYAASFGLSESCEDGVIEQLEELSRRAARAGGDRDEDLFFAEQNARLVANAEAYYRSMFRGRNESWNLRDTHMMETLQALMQHGDGGAKIVVWAHNSHLGDARATEMGARGELNLGELVRTHYGDAAVLVGFSTYRGSVTAADDWGDPAHHKRVRPGLPGSYEALFHEVGLPAFALRLDDPALTGLATPRLQRAIGVIYRPQTERMSHYFHTQLTKQFDWMIHLDETRALEPLEPGARWHAGEEPPDTFPSGF</sequence>
<dbReference type="CDD" id="cd14728">
    <property type="entry name" value="Ere-like"/>
    <property type="match status" value="1"/>
</dbReference>
<name>A0A918WBE8_9GAMM</name>
<dbReference type="InterPro" id="IPR052036">
    <property type="entry name" value="Hydrolase/PRTase-associated"/>
</dbReference>
<dbReference type="Gene3D" id="3.40.1660.10">
    <property type="entry name" value="EreA-like (biosynthetic domain)"/>
    <property type="match status" value="1"/>
</dbReference>
<dbReference type="SUPFAM" id="SSF159501">
    <property type="entry name" value="EreA/ChaN-like"/>
    <property type="match status" value="1"/>
</dbReference>
<dbReference type="RefSeq" id="WP_189457526.1">
    <property type="nucleotide sequence ID" value="NZ_BMYD01000005.1"/>
</dbReference>
<keyword evidence="2" id="KW-1185">Reference proteome</keyword>